<dbReference type="Gene3D" id="6.10.250.660">
    <property type="match status" value="1"/>
</dbReference>
<gene>
    <name evidence="1" type="ORF">J2S59_000531</name>
</gene>
<dbReference type="EMBL" id="JAUSQM010000001">
    <property type="protein sequence ID" value="MDP9820722.1"/>
    <property type="molecule type" value="Genomic_DNA"/>
</dbReference>
<evidence type="ECO:0000313" key="1">
    <source>
        <dbReference type="EMBL" id="MDP9820722.1"/>
    </source>
</evidence>
<comment type="caution">
    <text evidence="1">The sequence shown here is derived from an EMBL/GenBank/DDBJ whole genome shotgun (WGS) entry which is preliminary data.</text>
</comment>
<dbReference type="InterPro" id="IPR019933">
    <property type="entry name" value="DivIVA_domain"/>
</dbReference>
<accession>A0ABT9NJY9</accession>
<organism evidence="1 2">
    <name type="scientific">Nocardioides massiliensis</name>
    <dbReference type="NCBI Taxonomy" id="1325935"/>
    <lineage>
        <taxon>Bacteria</taxon>
        <taxon>Bacillati</taxon>
        <taxon>Actinomycetota</taxon>
        <taxon>Actinomycetes</taxon>
        <taxon>Propionibacteriales</taxon>
        <taxon>Nocardioidaceae</taxon>
        <taxon>Nocardioides</taxon>
    </lineage>
</organism>
<evidence type="ECO:0000313" key="2">
    <source>
        <dbReference type="Proteomes" id="UP001240447"/>
    </source>
</evidence>
<protein>
    <submittedName>
        <fullName evidence="1">DivIVA domain-containing protein</fullName>
    </submittedName>
</protein>
<keyword evidence="2" id="KW-1185">Reference proteome</keyword>
<dbReference type="RefSeq" id="WP_281366783.1">
    <property type="nucleotide sequence ID" value="NZ_CCXJ01000635.1"/>
</dbReference>
<sequence length="55" mass="6237">MLSPCIPHGDLTAATVRDVRFTPRRFRAGYDMDEVDVYLDAVLTELNRLRGPQTS</sequence>
<dbReference type="Proteomes" id="UP001240447">
    <property type="component" value="Unassembled WGS sequence"/>
</dbReference>
<proteinExistence type="predicted"/>
<name>A0ABT9NJY9_9ACTN</name>
<dbReference type="NCBIfam" id="TIGR03544">
    <property type="entry name" value="DivI1A_domain"/>
    <property type="match status" value="1"/>
</dbReference>
<reference evidence="1 2" key="1">
    <citation type="submission" date="2023-07" db="EMBL/GenBank/DDBJ databases">
        <title>Sequencing the genomes of 1000 actinobacteria strains.</title>
        <authorList>
            <person name="Klenk H.-P."/>
        </authorList>
    </citation>
    <scope>NUCLEOTIDE SEQUENCE [LARGE SCALE GENOMIC DNA]</scope>
    <source>
        <strain evidence="1 2">GD13</strain>
    </source>
</reference>